<evidence type="ECO:0000313" key="2">
    <source>
        <dbReference type="EMBL" id="GAK37825.1"/>
    </source>
</evidence>
<comment type="caution">
    <text evidence="2">The sequence shown here is derived from an EMBL/GenBank/DDBJ whole genome shotgun (WGS) entry which is preliminary data.</text>
</comment>
<name>A0A069D653_9BACE</name>
<reference evidence="2 3" key="1">
    <citation type="journal article" date="2015" name="Microbes Environ.">
        <title>Distribution and evolution of nitrogen fixation genes in the phylum bacteroidetes.</title>
        <authorList>
            <person name="Inoue J."/>
            <person name="Oshima K."/>
            <person name="Suda W."/>
            <person name="Sakamoto M."/>
            <person name="Iino T."/>
            <person name="Noda S."/>
            <person name="Hongoh Y."/>
            <person name="Hattori M."/>
            <person name="Ohkuma M."/>
        </authorList>
    </citation>
    <scope>NUCLEOTIDE SEQUENCE [LARGE SCALE GENOMIC DNA]</scope>
    <source>
        <strain evidence="2 3">JCM 15093</strain>
    </source>
</reference>
<dbReference type="Proteomes" id="UP000027601">
    <property type="component" value="Unassembled WGS sequence"/>
</dbReference>
<keyword evidence="3" id="KW-1185">Reference proteome</keyword>
<proteinExistence type="predicted"/>
<organism evidence="2 3">
    <name type="scientific">Bacteroides graminisolvens DSM 19988 = JCM 15093</name>
    <dbReference type="NCBI Taxonomy" id="1121097"/>
    <lineage>
        <taxon>Bacteria</taxon>
        <taxon>Pseudomonadati</taxon>
        <taxon>Bacteroidota</taxon>
        <taxon>Bacteroidia</taxon>
        <taxon>Bacteroidales</taxon>
        <taxon>Bacteroidaceae</taxon>
        <taxon>Bacteroides</taxon>
    </lineage>
</organism>
<dbReference type="EMBL" id="BAJS01000029">
    <property type="protein sequence ID" value="GAK37825.1"/>
    <property type="molecule type" value="Genomic_DNA"/>
</dbReference>
<dbReference type="AlphaFoldDB" id="A0A069D653"/>
<gene>
    <name evidence="2" type="ORF">JCM15093_3108</name>
</gene>
<sequence length="99" mass="11388">MEIEKTVLYLIMSNGKRNKPNGKQKTISKNELKNSFRKKRKTDRKSEKQKSFFIGNIFLHSGKAKTSVRFGAIKEGVKQPHRTELQTNVASRNGKVRVL</sequence>
<protein>
    <submittedName>
        <fullName evidence="2">Uncharacterized protein</fullName>
    </submittedName>
</protein>
<evidence type="ECO:0000256" key="1">
    <source>
        <dbReference type="SAM" id="MobiDB-lite"/>
    </source>
</evidence>
<accession>A0A069D653</accession>
<feature type="region of interest" description="Disordered" evidence="1">
    <location>
        <begin position="14"/>
        <end position="48"/>
    </location>
</feature>
<evidence type="ECO:0000313" key="3">
    <source>
        <dbReference type="Proteomes" id="UP000027601"/>
    </source>
</evidence>